<comment type="caution">
    <text evidence="1">The sequence shown here is derived from an EMBL/GenBank/DDBJ whole genome shotgun (WGS) entry which is preliminary data.</text>
</comment>
<gene>
    <name evidence="1" type="ORF">RIF29_20715</name>
</gene>
<dbReference type="Proteomes" id="UP001372338">
    <property type="component" value="Unassembled WGS sequence"/>
</dbReference>
<keyword evidence="2" id="KW-1185">Reference proteome</keyword>
<accession>A0AAN9F208</accession>
<evidence type="ECO:0000313" key="2">
    <source>
        <dbReference type="Proteomes" id="UP001372338"/>
    </source>
</evidence>
<sequence length="141" mass="15379">MRGHRNKTLETLISHKSSTPSHLEHDGTGRERVTCRAEDDECGQGHVTLTTALKHFSSHVISSPKQSLTRRLDVTAARLGESISLVNHLSWVKGGHAMNVEDPLGASTNCEYVGQSNDPDVGVEHIKGDAYYSCMDTTPLV</sequence>
<name>A0AAN9F208_CROPI</name>
<organism evidence="1 2">
    <name type="scientific">Crotalaria pallida</name>
    <name type="common">Smooth rattlebox</name>
    <name type="synonym">Crotalaria striata</name>
    <dbReference type="NCBI Taxonomy" id="3830"/>
    <lineage>
        <taxon>Eukaryota</taxon>
        <taxon>Viridiplantae</taxon>
        <taxon>Streptophyta</taxon>
        <taxon>Embryophyta</taxon>
        <taxon>Tracheophyta</taxon>
        <taxon>Spermatophyta</taxon>
        <taxon>Magnoliopsida</taxon>
        <taxon>eudicotyledons</taxon>
        <taxon>Gunneridae</taxon>
        <taxon>Pentapetalae</taxon>
        <taxon>rosids</taxon>
        <taxon>fabids</taxon>
        <taxon>Fabales</taxon>
        <taxon>Fabaceae</taxon>
        <taxon>Papilionoideae</taxon>
        <taxon>50 kb inversion clade</taxon>
        <taxon>genistoids sensu lato</taxon>
        <taxon>core genistoids</taxon>
        <taxon>Crotalarieae</taxon>
        <taxon>Crotalaria</taxon>
    </lineage>
</organism>
<proteinExistence type="predicted"/>
<dbReference type="AlphaFoldDB" id="A0AAN9F208"/>
<reference evidence="1 2" key="1">
    <citation type="submission" date="2024-01" db="EMBL/GenBank/DDBJ databases">
        <title>The genomes of 5 underutilized Papilionoideae crops provide insights into root nodulation and disease resistanc.</title>
        <authorList>
            <person name="Yuan L."/>
        </authorList>
    </citation>
    <scope>NUCLEOTIDE SEQUENCE [LARGE SCALE GENOMIC DNA]</scope>
    <source>
        <strain evidence="1">ZHUSHIDOU_FW_LH</strain>
        <tissue evidence="1">Leaf</tissue>
    </source>
</reference>
<protein>
    <submittedName>
        <fullName evidence="1">Uncharacterized protein</fullName>
    </submittedName>
</protein>
<dbReference type="EMBL" id="JAYWIO010000004">
    <property type="protein sequence ID" value="KAK7268032.1"/>
    <property type="molecule type" value="Genomic_DNA"/>
</dbReference>
<evidence type="ECO:0000313" key="1">
    <source>
        <dbReference type="EMBL" id="KAK7268032.1"/>
    </source>
</evidence>